<comment type="caution">
    <text evidence="2">The sequence shown here is derived from an EMBL/GenBank/DDBJ whole genome shotgun (WGS) entry which is preliminary data.</text>
</comment>
<keyword evidence="1" id="KW-0472">Membrane</keyword>
<evidence type="ECO:0000256" key="1">
    <source>
        <dbReference type="SAM" id="Phobius"/>
    </source>
</evidence>
<keyword evidence="3" id="KW-1185">Reference proteome</keyword>
<evidence type="ECO:0000313" key="3">
    <source>
        <dbReference type="Proteomes" id="UP001642260"/>
    </source>
</evidence>
<protein>
    <recommendedName>
        <fullName evidence="4">Transmembrane protein</fullName>
    </recommendedName>
</protein>
<accession>A0ABC8L586</accession>
<keyword evidence="1" id="KW-0812">Transmembrane</keyword>
<sequence>MVQKPKTGEASPSQHPPKQWLKRSRAFFDVPNPKIFTIFLISSFATFTSGVAFVFEWIFHGKNHTGFQWIIYYGLALIFLPILILLGLGIVIAVTTRHESRQVASSVVEEEVNVGDSAGKGGNEENDYDKNCQSLAVVVAEDDKNRSGRTLEHKASKLKRAVSFPLHSQVRSCRTR</sequence>
<organism evidence="2 3">
    <name type="scientific">Eruca vesicaria subsp. sativa</name>
    <name type="common">Garden rocket</name>
    <name type="synonym">Eruca sativa</name>
    <dbReference type="NCBI Taxonomy" id="29727"/>
    <lineage>
        <taxon>Eukaryota</taxon>
        <taxon>Viridiplantae</taxon>
        <taxon>Streptophyta</taxon>
        <taxon>Embryophyta</taxon>
        <taxon>Tracheophyta</taxon>
        <taxon>Spermatophyta</taxon>
        <taxon>Magnoliopsida</taxon>
        <taxon>eudicotyledons</taxon>
        <taxon>Gunneridae</taxon>
        <taxon>Pentapetalae</taxon>
        <taxon>rosids</taxon>
        <taxon>malvids</taxon>
        <taxon>Brassicales</taxon>
        <taxon>Brassicaceae</taxon>
        <taxon>Brassiceae</taxon>
        <taxon>Eruca</taxon>
    </lineage>
</organism>
<keyword evidence="1" id="KW-1133">Transmembrane helix</keyword>
<reference evidence="2 3" key="1">
    <citation type="submission" date="2022-03" db="EMBL/GenBank/DDBJ databases">
        <authorList>
            <person name="Macdonald S."/>
            <person name="Ahmed S."/>
            <person name="Newling K."/>
        </authorList>
    </citation>
    <scope>NUCLEOTIDE SEQUENCE [LARGE SCALE GENOMIC DNA]</scope>
</reference>
<name>A0ABC8L586_ERUVS</name>
<gene>
    <name evidence="2" type="ORF">ERUC_LOCUS31102</name>
</gene>
<dbReference type="EMBL" id="CAKOAT010418487">
    <property type="protein sequence ID" value="CAH8369253.1"/>
    <property type="molecule type" value="Genomic_DNA"/>
</dbReference>
<dbReference type="AlphaFoldDB" id="A0ABC8L586"/>
<dbReference type="Proteomes" id="UP001642260">
    <property type="component" value="Unassembled WGS sequence"/>
</dbReference>
<proteinExistence type="predicted"/>
<feature type="transmembrane region" description="Helical" evidence="1">
    <location>
        <begin position="35"/>
        <end position="58"/>
    </location>
</feature>
<evidence type="ECO:0008006" key="4">
    <source>
        <dbReference type="Google" id="ProtNLM"/>
    </source>
</evidence>
<feature type="transmembrane region" description="Helical" evidence="1">
    <location>
        <begin position="70"/>
        <end position="94"/>
    </location>
</feature>
<evidence type="ECO:0000313" key="2">
    <source>
        <dbReference type="EMBL" id="CAH8369253.1"/>
    </source>
</evidence>